<protein>
    <submittedName>
        <fullName evidence="1">Uncharacterized protein</fullName>
    </submittedName>
</protein>
<sequence length="100" mass="11766">MLPANIYNMVNKLIEMTRSGQVSWSFDYYNDKVSASLPHFSVSILSRFDSDTGISYLHVDYFDNNNRQSYRFSTDMYETQYDTVRVLYDEAQASNLDIKF</sequence>
<name>A0ABU6KRV3_ENTAS</name>
<evidence type="ECO:0000313" key="2">
    <source>
        <dbReference type="Proteomes" id="UP001175344"/>
    </source>
</evidence>
<evidence type="ECO:0000313" key="1">
    <source>
        <dbReference type="EMBL" id="MEC5728385.1"/>
    </source>
</evidence>
<keyword evidence="2" id="KW-1185">Reference proteome</keyword>
<organism evidence="1 2">
    <name type="scientific">Enterobacter asburiae</name>
    <dbReference type="NCBI Taxonomy" id="61645"/>
    <lineage>
        <taxon>Bacteria</taxon>
        <taxon>Pseudomonadati</taxon>
        <taxon>Pseudomonadota</taxon>
        <taxon>Gammaproteobacteria</taxon>
        <taxon>Enterobacterales</taxon>
        <taxon>Enterobacteriaceae</taxon>
        <taxon>Enterobacter</taxon>
        <taxon>Enterobacter cloacae complex</taxon>
    </lineage>
</organism>
<dbReference type="RefSeq" id="WP_131619220.1">
    <property type="nucleotide sequence ID" value="NZ_CP129954.1"/>
</dbReference>
<reference evidence="1 2" key="1">
    <citation type="journal article" date="2023" name="Nat. Commun.">
        <title>Genomic dissection of endemic carbapenem resistance reveals metallo-beta-lactamase dissemination through clonal, plasmid and integron transfer.</title>
        <authorList>
            <person name="Macesic N."/>
            <person name="Hawkey J."/>
            <person name="Vezina B."/>
            <person name="Wisniewski J.A."/>
            <person name="Cottingham H."/>
            <person name="Blakeway L.V."/>
            <person name="Harshegyi T."/>
            <person name="Pragastis K."/>
            <person name="Badoordeen G.Z."/>
            <person name="Dennison A."/>
            <person name="Spelman D.W."/>
            <person name="Jenney A.W.J."/>
            <person name="Peleg A.Y."/>
        </authorList>
    </citation>
    <scope>NUCLEOTIDE SEQUENCE [LARGE SCALE GENOMIC DNA]</scope>
    <source>
        <strain evidence="1 2">CPO239</strain>
    </source>
</reference>
<proteinExistence type="predicted"/>
<dbReference type="EMBL" id="JARTQQ020000001">
    <property type="protein sequence ID" value="MEC5728385.1"/>
    <property type="molecule type" value="Genomic_DNA"/>
</dbReference>
<gene>
    <name evidence="1" type="ORF">QAA55_008185</name>
</gene>
<dbReference type="Proteomes" id="UP001175344">
    <property type="component" value="Unassembled WGS sequence"/>
</dbReference>
<accession>A0ABU6KRV3</accession>
<comment type="caution">
    <text evidence="1">The sequence shown here is derived from an EMBL/GenBank/DDBJ whole genome shotgun (WGS) entry which is preliminary data.</text>
</comment>